<dbReference type="Pfam" id="PF03992">
    <property type="entry name" value="ABM"/>
    <property type="match status" value="1"/>
</dbReference>
<dbReference type="InterPro" id="IPR011008">
    <property type="entry name" value="Dimeric_a/b-barrel"/>
</dbReference>
<name>A0ABW5BQ70_9PROT</name>
<dbReference type="Proteomes" id="UP001597294">
    <property type="component" value="Unassembled WGS sequence"/>
</dbReference>
<dbReference type="GO" id="GO:0004497">
    <property type="term" value="F:monooxygenase activity"/>
    <property type="evidence" value="ECO:0007669"/>
    <property type="project" value="UniProtKB-KW"/>
</dbReference>
<reference evidence="4" key="1">
    <citation type="journal article" date="2019" name="Int. J. Syst. Evol. Microbiol.">
        <title>The Global Catalogue of Microorganisms (GCM) 10K type strain sequencing project: providing services to taxonomists for standard genome sequencing and annotation.</title>
        <authorList>
            <consortium name="The Broad Institute Genomics Platform"/>
            <consortium name="The Broad Institute Genome Sequencing Center for Infectious Disease"/>
            <person name="Wu L."/>
            <person name="Ma J."/>
        </authorList>
    </citation>
    <scope>NUCLEOTIDE SEQUENCE [LARGE SCALE GENOMIC DNA]</scope>
    <source>
        <strain evidence="4">CGMCC 4.7192</strain>
    </source>
</reference>
<evidence type="ECO:0000259" key="2">
    <source>
        <dbReference type="Pfam" id="PF03992"/>
    </source>
</evidence>
<sequence>MFNRPFGIATVISFLVMAPAAFAQELKSTINPNTSILTMINVLTPVDGNQDALVEQLELALGSTMINEPGFISGNVHRSLNSKHVVNYAQWQDQASLEAFVKKLQAGEAPDMAQVFKLAMPDYHPYTVVSTYVSKN</sequence>
<protein>
    <submittedName>
        <fullName evidence="3">Antibiotic biosynthesis monooxygenase family protein</fullName>
        <ecNumber evidence="3">1.14.-.-</ecNumber>
    </submittedName>
</protein>
<feature type="chain" id="PRO_5045340121" evidence="1">
    <location>
        <begin position="24"/>
        <end position="136"/>
    </location>
</feature>
<dbReference type="InterPro" id="IPR007138">
    <property type="entry name" value="ABM_dom"/>
</dbReference>
<organism evidence="3 4">
    <name type="scientific">Kiloniella antarctica</name>
    <dbReference type="NCBI Taxonomy" id="1550907"/>
    <lineage>
        <taxon>Bacteria</taxon>
        <taxon>Pseudomonadati</taxon>
        <taxon>Pseudomonadota</taxon>
        <taxon>Alphaproteobacteria</taxon>
        <taxon>Rhodospirillales</taxon>
        <taxon>Kiloniellaceae</taxon>
        <taxon>Kiloniella</taxon>
    </lineage>
</organism>
<gene>
    <name evidence="3" type="ORF">ACFSKO_15690</name>
</gene>
<dbReference type="EMBL" id="JBHUII010000010">
    <property type="protein sequence ID" value="MFD2207070.1"/>
    <property type="molecule type" value="Genomic_DNA"/>
</dbReference>
<keyword evidence="3" id="KW-0560">Oxidoreductase</keyword>
<comment type="caution">
    <text evidence="3">The sequence shown here is derived from an EMBL/GenBank/DDBJ whole genome shotgun (WGS) entry which is preliminary data.</text>
</comment>
<feature type="signal peptide" evidence="1">
    <location>
        <begin position="1"/>
        <end position="23"/>
    </location>
</feature>
<keyword evidence="1" id="KW-0732">Signal</keyword>
<evidence type="ECO:0000313" key="4">
    <source>
        <dbReference type="Proteomes" id="UP001597294"/>
    </source>
</evidence>
<evidence type="ECO:0000313" key="3">
    <source>
        <dbReference type="EMBL" id="MFD2207070.1"/>
    </source>
</evidence>
<keyword evidence="3" id="KW-0503">Monooxygenase</keyword>
<dbReference type="EC" id="1.14.-.-" evidence="3"/>
<dbReference type="Gene3D" id="3.30.70.100">
    <property type="match status" value="1"/>
</dbReference>
<evidence type="ECO:0000256" key="1">
    <source>
        <dbReference type="SAM" id="SignalP"/>
    </source>
</evidence>
<dbReference type="SUPFAM" id="SSF54909">
    <property type="entry name" value="Dimeric alpha+beta barrel"/>
    <property type="match status" value="1"/>
</dbReference>
<keyword evidence="4" id="KW-1185">Reference proteome</keyword>
<proteinExistence type="predicted"/>
<feature type="domain" description="ABM" evidence="2">
    <location>
        <begin position="37"/>
        <end position="102"/>
    </location>
</feature>
<accession>A0ABW5BQ70</accession>
<dbReference type="RefSeq" id="WP_380253336.1">
    <property type="nucleotide sequence ID" value="NZ_JBHUII010000010.1"/>
</dbReference>